<feature type="region of interest" description="Disordered" evidence="1">
    <location>
        <begin position="691"/>
        <end position="731"/>
    </location>
</feature>
<feature type="compositionally biased region" description="Basic and acidic residues" evidence="1">
    <location>
        <begin position="206"/>
        <end position="226"/>
    </location>
</feature>
<dbReference type="STRING" id="102285.A0A0R3TS10"/>
<dbReference type="InterPro" id="IPR000731">
    <property type="entry name" value="SSD"/>
</dbReference>
<feature type="compositionally biased region" description="Polar residues" evidence="1">
    <location>
        <begin position="717"/>
        <end position="731"/>
    </location>
</feature>
<feature type="transmembrane region" description="Helical" evidence="2">
    <location>
        <begin position="553"/>
        <end position="573"/>
    </location>
</feature>
<feature type="transmembrane region" description="Helical" evidence="2">
    <location>
        <begin position="656"/>
        <end position="676"/>
    </location>
</feature>
<evidence type="ECO:0000259" key="3">
    <source>
        <dbReference type="PROSITE" id="PS50156"/>
    </source>
</evidence>
<dbReference type="PROSITE" id="PS50156">
    <property type="entry name" value="SSD"/>
    <property type="match status" value="1"/>
</dbReference>
<dbReference type="Gene3D" id="1.20.1640.10">
    <property type="entry name" value="Multidrug efflux transporter AcrB transmembrane domain"/>
    <property type="match status" value="2"/>
</dbReference>
<evidence type="ECO:0000256" key="2">
    <source>
        <dbReference type="SAM" id="Phobius"/>
    </source>
</evidence>
<feature type="transmembrane region" description="Helical" evidence="2">
    <location>
        <begin position="579"/>
        <end position="604"/>
    </location>
</feature>
<dbReference type="InterPro" id="IPR053958">
    <property type="entry name" value="HMGCR/SNAP/NPC1-like_SSD"/>
</dbReference>
<dbReference type="WBParaSite" id="HNAJ_0001040601-mRNA-1">
    <property type="protein sequence ID" value="HNAJ_0001040601-mRNA-1"/>
    <property type="gene ID" value="HNAJ_0001040601"/>
</dbReference>
<feature type="transmembrane region" description="Helical" evidence="2">
    <location>
        <begin position="119"/>
        <end position="142"/>
    </location>
</feature>
<reference evidence="4" key="1">
    <citation type="submission" date="2017-02" db="UniProtKB">
        <authorList>
            <consortium name="WormBaseParasite"/>
        </authorList>
    </citation>
    <scope>IDENTIFICATION</scope>
</reference>
<accession>A0A0R3TS10</accession>
<feature type="region of interest" description="Disordered" evidence="1">
    <location>
        <begin position="196"/>
        <end position="226"/>
    </location>
</feature>
<sequence>LKVTLGLGGVLIVLASVAASIGFWSFVGVPATLIIIEVIPFLVLAIGVDNIFILVQDYQMDNLREASSQSSRVQQQSIGASTNGHTEESGARLLEIIHGSQFDLRSEVQKRVARSLGRVGPSMLLSSAAESVAFFCGSLTSMPAVRVFALYAGVSLVINFLLQIFAFTALLTLDARREAARKWDVLCCVRNRTPESTIQPPNETSGEEHDRYQSQEQQPDDRRDGAQPHGTWLYQAVSNYLSPFILSRWIRPMLMIILLAWMCVCVALITTRLEVGLDQRLSMPLDSYVLDYFDAISQYLAVGPPVYFVVTAGHNYTQWEPGQQEVCGLSSCSSTSLPSVIGAYAHLANRSYIASPSMVWTDQYSQWLRPNSSNIHCCRVLKSDPHHFCDASDYTSDCVSCLQSDELFPQGEEFNRFIGRFLQQNPDEVCPSGGKAAFASSVQLIKRNNTPSNVSVGATNFMTYHTVLKRPSDYLEALKLSRHIADYALRYWSDHSAKSSVSNNTIFPYSVFYVFYEQYLGMQAETALQLGVCLAAITVIVLLLLGLNFAATFAVLLGVVCIDVSLVGLMSIWDINLNAISLVNLVVCTGIAVEFCAHIVRAYTVSARKTRIERAHESLSEMGSSVLRGITLTKLGGILVLAFSNSRLFQVFYFRMYLGIVVFGALVGLIFLPVLLSYIGPSLNPFAVNAERERRDSSNGGNEEIAQESEMREEGQGESQFQATGCGSNRL</sequence>
<proteinExistence type="predicted"/>
<name>A0A0R3TS10_RODNA</name>
<keyword evidence="2" id="KW-0812">Transmembrane</keyword>
<dbReference type="GO" id="GO:0015485">
    <property type="term" value="F:cholesterol binding"/>
    <property type="evidence" value="ECO:0007669"/>
    <property type="project" value="TreeGrafter"/>
</dbReference>
<feature type="domain" description="SSD" evidence="3">
    <location>
        <begin position="1"/>
        <end position="173"/>
    </location>
</feature>
<feature type="transmembrane region" description="Helical" evidence="2">
    <location>
        <begin position="148"/>
        <end position="173"/>
    </location>
</feature>
<evidence type="ECO:0000256" key="1">
    <source>
        <dbReference type="SAM" id="MobiDB-lite"/>
    </source>
</evidence>
<dbReference type="SUPFAM" id="SSF82866">
    <property type="entry name" value="Multidrug efflux transporter AcrB transmembrane domain"/>
    <property type="match status" value="2"/>
</dbReference>
<keyword evidence="2" id="KW-0472">Membrane</keyword>
<dbReference type="GO" id="GO:0030299">
    <property type="term" value="P:intestinal cholesterol absorption"/>
    <property type="evidence" value="ECO:0007669"/>
    <property type="project" value="TreeGrafter"/>
</dbReference>
<dbReference type="PANTHER" id="PTHR45727">
    <property type="entry name" value="NPC INTRACELLULAR CHOLESTEROL TRANSPORTER 1"/>
    <property type="match status" value="1"/>
</dbReference>
<dbReference type="AlphaFoldDB" id="A0A0R3TS10"/>
<dbReference type="GO" id="GO:0015918">
    <property type="term" value="P:sterol transport"/>
    <property type="evidence" value="ECO:0007669"/>
    <property type="project" value="TreeGrafter"/>
</dbReference>
<keyword evidence="2" id="KW-1133">Transmembrane helix</keyword>
<organism evidence="4">
    <name type="scientific">Rodentolepis nana</name>
    <name type="common">Dwarf tapeworm</name>
    <name type="synonym">Hymenolepis nana</name>
    <dbReference type="NCBI Taxonomy" id="102285"/>
    <lineage>
        <taxon>Eukaryota</taxon>
        <taxon>Metazoa</taxon>
        <taxon>Spiralia</taxon>
        <taxon>Lophotrochozoa</taxon>
        <taxon>Platyhelminthes</taxon>
        <taxon>Cestoda</taxon>
        <taxon>Eucestoda</taxon>
        <taxon>Cyclophyllidea</taxon>
        <taxon>Hymenolepididae</taxon>
        <taxon>Rodentolepis</taxon>
    </lineage>
</organism>
<feature type="transmembrane region" description="Helical" evidence="2">
    <location>
        <begin position="29"/>
        <end position="55"/>
    </location>
</feature>
<dbReference type="GO" id="GO:0005886">
    <property type="term" value="C:plasma membrane"/>
    <property type="evidence" value="ECO:0007669"/>
    <property type="project" value="TreeGrafter"/>
</dbReference>
<feature type="transmembrane region" description="Helical" evidence="2">
    <location>
        <begin position="527"/>
        <end position="546"/>
    </location>
</feature>
<evidence type="ECO:0000313" key="4">
    <source>
        <dbReference type="WBParaSite" id="HNAJ_0001040601-mRNA-1"/>
    </source>
</evidence>
<dbReference type="PANTHER" id="PTHR45727:SF2">
    <property type="entry name" value="NPC INTRACELLULAR CHOLESTEROL TRANSPORTER 1"/>
    <property type="match status" value="1"/>
</dbReference>
<dbReference type="GO" id="GO:0042632">
    <property type="term" value="P:cholesterol homeostasis"/>
    <property type="evidence" value="ECO:0007669"/>
    <property type="project" value="TreeGrafter"/>
</dbReference>
<dbReference type="Pfam" id="PF12349">
    <property type="entry name" value="Sterol-sensing"/>
    <property type="match status" value="2"/>
</dbReference>
<feature type="transmembrane region" description="Helical" evidence="2">
    <location>
        <begin position="253"/>
        <end position="273"/>
    </location>
</feature>
<protein>
    <submittedName>
        <fullName evidence="4">SSD domain-containing protein</fullName>
    </submittedName>
</protein>